<feature type="transmembrane region" description="Helical" evidence="1">
    <location>
        <begin position="134"/>
        <end position="152"/>
    </location>
</feature>
<feature type="transmembrane region" description="Helical" evidence="1">
    <location>
        <begin position="84"/>
        <end position="103"/>
    </location>
</feature>
<comment type="caution">
    <text evidence="2">The sequence shown here is derived from an EMBL/GenBank/DDBJ whole genome shotgun (WGS) entry which is preliminary data.</text>
</comment>
<dbReference type="EMBL" id="JXQK01000091">
    <property type="protein sequence ID" value="KIP59684.1"/>
    <property type="molecule type" value="Genomic_DNA"/>
</dbReference>
<accession>A0A0D0IWZ0</accession>
<evidence type="ECO:0000256" key="1">
    <source>
        <dbReference type="SAM" id="Phobius"/>
    </source>
</evidence>
<organism evidence="2 3">
    <name type="scientific">Prevotella pectinovora</name>
    <dbReference type="NCBI Taxonomy" id="1602169"/>
    <lineage>
        <taxon>Bacteria</taxon>
        <taxon>Pseudomonadati</taxon>
        <taxon>Bacteroidota</taxon>
        <taxon>Bacteroidia</taxon>
        <taxon>Bacteroidales</taxon>
        <taxon>Prevotellaceae</taxon>
        <taxon>Prevotella</taxon>
    </lineage>
</organism>
<feature type="transmembrane region" description="Helical" evidence="1">
    <location>
        <begin position="109"/>
        <end position="127"/>
    </location>
</feature>
<keyword evidence="3" id="KW-1185">Reference proteome</keyword>
<name>A0A0D0IWZ0_9BACT</name>
<sequence>MNVRNIIRLAKGVSLFSSPFYLPVIGLAVLFTFSYLNRMPLGYKLFVLFIAYIFTILLPVSLIKLYHRYHGWTLFELGAREQRVIPYLVSILCYFLCYYVMIFYHVPHLMGSIVVAALVVQIVCAIVNMWWKISVHMAAMGAMAGALAAFGFKFMFNPVWWLCGQFLLSGMVGSARMILRQHNLRQLYIGFIVGVLVGFFTVIFV</sequence>
<evidence type="ECO:0000313" key="2">
    <source>
        <dbReference type="EMBL" id="KIP59684.1"/>
    </source>
</evidence>
<dbReference type="Proteomes" id="UP000032046">
    <property type="component" value="Unassembled WGS sequence"/>
</dbReference>
<dbReference type="AlphaFoldDB" id="A0A0D0IWZ0"/>
<proteinExistence type="predicted"/>
<evidence type="ECO:0000313" key="3">
    <source>
        <dbReference type="Proteomes" id="UP000032046"/>
    </source>
</evidence>
<dbReference type="RefSeq" id="WP_042520304.1">
    <property type="nucleotide sequence ID" value="NZ_DAIPDX010000033.1"/>
</dbReference>
<keyword evidence="1" id="KW-1133">Transmembrane helix</keyword>
<reference evidence="2 3" key="1">
    <citation type="submission" date="2015-01" db="EMBL/GenBank/DDBJ databases">
        <title>Comparative genomics of non-oral Prevotella species.</title>
        <authorList>
            <person name="Accetto T."/>
            <person name="Nograsek B."/>
            <person name="Avgustin G."/>
        </authorList>
    </citation>
    <scope>NUCLEOTIDE SEQUENCE [LARGE SCALE GENOMIC DNA]</scope>
    <source>
        <strain evidence="2 3">P5-119</strain>
    </source>
</reference>
<dbReference type="OrthoDB" id="9786064at2"/>
<feature type="transmembrane region" description="Helical" evidence="1">
    <location>
        <begin position="158"/>
        <end position="179"/>
    </location>
</feature>
<gene>
    <name evidence="2" type="ORF">ST44_13075</name>
</gene>
<dbReference type="GeneID" id="93484871"/>
<feature type="transmembrane region" description="Helical" evidence="1">
    <location>
        <begin position="41"/>
        <end position="63"/>
    </location>
</feature>
<keyword evidence="1" id="KW-0812">Transmembrane</keyword>
<keyword evidence="1" id="KW-0472">Membrane</keyword>
<dbReference type="STRING" id="1602171.ST44_13075"/>
<feature type="transmembrane region" description="Helical" evidence="1">
    <location>
        <begin position="186"/>
        <end position="204"/>
    </location>
</feature>
<protein>
    <submittedName>
        <fullName evidence="2">Membrane protein</fullName>
    </submittedName>
</protein>
<feature type="transmembrane region" description="Helical" evidence="1">
    <location>
        <begin position="12"/>
        <end position="35"/>
    </location>
</feature>